<evidence type="ECO:0000256" key="1">
    <source>
        <dbReference type="SAM" id="Coils"/>
    </source>
</evidence>
<protein>
    <submittedName>
        <fullName evidence="3">Uncharacterized protein</fullName>
    </submittedName>
</protein>
<feature type="compositionally biased region" description="Basic and acidic residues" evidence="2">
    <location>
        <begin position="83"/>
        <end position="95"/>
    </location>
</feature>
<proteinExistence type="predicted"/>
<sequence length="336" mass="38734">MKLTEDNSRLEKGIMELQTDVATLNAERACVSNRLAMAEEYAATLENNLVEVLVRRSQLEKLIEKRAEENSRLEKDVRPRRRADWELSDEPDRKIARPAVRDSSPQRSHRAPRSAAFSPDRSPIRGRERAIKYPSAKEPTETWRSSSPPRGGVNDTRERDPWSALEEEMQSIVMKKVTDAVVPKAAEERIPLRGEDRSVSDWRRIRDEPLEPRGKLEDSARGGNFSYSARNGREDSRSSRASVGEGKLVNVWRELDRMKREDREAYDLLLNVVEASKDPTFTLVDAFLESDRSPQRRVRSPDRHEFPKAGVSSVYDHRNYWRQGRYSVEGGFQLQM</sequence>
<keyword evidence="1" id="KW-0175">Coiled coil</keyword>
<name>A0A3P8ATB8_HELPZ</name>
<feature type="region of interest" description="Disordered" evidence="2">
    <location>
        <begin position="83"/>
        <end position="159"/>
    </location>
</feature>
<accession>A0A3P8ATB8</accession>
<gene>
    <name evidence="3" type="ORF">HPBE_LOCUS16959</name>
</gene>
<evidence type="ECO:0000256" key="2">
    <source>
        <dbReference type="SAM" id="MobiDB-lite"/>
    </source>
</evidence>
<dbReference type="EMBL" id="UZAH01029709">
    <property type="protein sequence ID" value="VDP07530.1"/>
    <property type="molecule type" value="Genomic_DNA"/>
</dbReference>
<evidence type="ECO:0000313" key="3">
    <source>
        <dbReference type="EMBL" id="VDP07530.1"/>
    </source>
</evidence>
<reference evidence="3" key="1">
    <citation type="submission" date="2018-11" db="EMBL/GenBank/DDBJ databases">
        <authorList>
            <consortium name="Pathogen Informatics"/>
        </authorList>
    </citation>
    <scope>NUCLEOTIDE SEQUENCE [LARGE SCALE GENOMIC DNA]</scope>
</reference>
<feature type="region of interest" description="Disordered" evidence="2">
    <location>
        <begin position="213"/>
        <end position="241"/>
    </location>
</feature>
<organism evidence="3">
    <name type="scientific">Heligmosomoides polygyrus</name>
    <name type="common">Parasitic roundworm</name>
    <dbReference type="NCBI Taxonomy" id="6339"/>
    <lineage>
        <taxon>Eukaryota</taxon>
        <taxon>Metazoa</taxon>
        <taxon>Ecdysozoa</taxon>
        <taxon>Nematoda</taxon>
        <taxon>Chromadorea</taxon>
        <taxon>Rhabditida</taxon>
        <taxon>Rhabditina</taxon>
        <taxon>Rhabditomorpha</taxon>
        <taxon>Strongyloidea</taxon>
        <taxon>Heligmosomidae</taxon>
        <taxon>Heligmosomoides</taxon>
    </lineage>
</organism>
<dbReference type="AlphaFoldDB" id="A0A3P8ATB8"/>
<dbReference type="OrthoDB" id="10633014at2759"/>
<feature type="coiled-coil region" evidence="1">
    <location>
        <begin position="7"/>
        <end position="76"/>
    </location>
</feature>
<feature type="compositionally biased region" description="Basic and acidic residues" evidence="2">
    <location>
        <begin position="122"/>
        <end position="131"/>
    </location>
</feature>